<organism evidence="1 2">
    <name type="scientific">Dentiscutata erythropus</name>
    <dbReference type="NCBI Taxonomy" id="1348616"/>
    <lineage>
        <taxon>Eukaryota</taxon>
        <taxon>Fungi</taxon>
        <taxon>Fungi incertae sedis</taxon>
        <taxon>Mucoromycota</taxon>
        <taxon>Glomeromycotina</taxon>
        <taxon>Glomeromycetes</taxon>
        <taxon>Diversisporales</taxon>
        <taxon>Gigasporaceae</taxon>
        <taxon>Dentiscutata</taxon>
    </lineage>
</organism>
<sequence>QLDLSEYEDNKLVQEVAQDLWKFFQSKNCECQMRNTFQYFEKVGFK</sequence>
<keyword evidence="2" id="KW-1185">Reference proteome</keyword>
<dbReference type="AlphaFoldDB" id="A0A9N9HBD5"/>
<feature type="non-terminal residue" evidence="1">
    <location>
        <position position="1"/>
    </location>
</feature>
<proteinExistence type="predicted"/>
<evidence type="ECO:0000313" key="2">
    <source>
        <dbReference type="Proteomes" id="UP000789405"/>
    </source>
</evidence>
<reference evidence="1" key="1">
    <citation type="submission" date="2021-06" db="EMBL/GenBank/DDBJ databases">
        <authorList>
            <person name="Kallberg Y."/>
            <person name="Tangrot J."/>
            <person name="Rosling A."/>
        </authorList>
    </citation>
    <scope>NUCLEOTIDE SEQUENCE</scope>
    <source>
        <strain evidence="1">MA453B</strain>
    </source>
</reference>
<name>A0A9N9HBD5_9GLOM</name>
<evidence type="ECO:0000313" key="1">
    <source>
        <dbReference type="EMBL" id="CAG8671475.1"/>
    </source>
</evidence>
<comment type="caution">
    <text evidence="1">The sequence shown here is derived from an EMBL/GenBank/DDBJ whole genome shotgun (WGS) entry which is preliminary data.</text>
</comment>
<protein>
    <submittedName>
        <fullName evidence="1">8684_t:CDS:1</fullName>
    </submittedName>
</protein>
<accession>A0A9N9HBD5</accession>
<dbReference type="OrthoDB" id="2381604at2759"/>
<gene>
    <name evidence="1" type="ORF">DERYTH_LOCUS11265</name>
</gene>
<dbReference type="EMBL" id="CAJVPY010006906">
    <property type="protein sequence ID" value="CAG8671475.1"/>
    <property type="molecule type" value="Genomic_DNA"/>
</dbReference>
<dbReference type="Proteomes" id="UP000789405">
    <property type="component" value="Unassembled WGS sequence"/>
</dbReference>